<dbReference type="InterPro" id="IPR003871">
    <property type="entry name" value="RFA1B/D_OB_1st"/>
</dbReference>
<organism evidence="2 3">
    <name type="scientific">Brassica cretica</name>
    <name type="common">Mustard</name>
    <dbReference type="NCBI Taxonomy" id="69181"/>
    <lineage>
        <taxon>Eukaryota</taxon>
        <taxon>Viridiplantae</taxon>
        <taxon>Streptophyta</taxon>
        <taxon>Embryophyta</taxon>
        <taxon>Tracheophyta</taxon>
        <taxon>Spermatophyta</taxon>
        <taxon>Magnoliopsida</taxon>
        <taxon>eudicotyledons</taxon>
        <taxon>Gunneridae</taxon>
        <taxon>Pentapetalae</taxon>
        <taxon>rosids</taxon>
        <taxon>malvids</taxon>
        <taxon>Brassicales</taxon>
        <taxon>Brassicaceae</taxon>
        <taxon>Brassiceae</taxon>
        <taxon>Brassica</taxon>
    </lineage>
</organism>
<dbReference type="Gene3D" id="2.40.50.140">
    <property type="entry name" value="Nucleic acid-binding proteins"/>
    <property type="match status" value="1"/>
</dbReference>
<reference evidence="2" key="1">
    <citation type="submission" date="2019-12" db="EMBL/GenBank/DDBJ databases">
        <title>Genome sequencing and annotation of Brassica cretica.</title>
        <authorList>
            <person name="Studholme D.J."/>
            <person name="Sarris P.F."/>
        </authorList>
    </citation>
    <scope>NUCLEOTIDE SEQUENCE</scope>
    <source>
        <strain evidence="2">PFS-001/15</strain>
        <tissue evidence="2">Leaf</tissue>
    </source>
</reference>
<dbReference type="CDD" id="cd04480">
    <property type="entry name" value="RPA1_DBD_A_like"/>
    <property type="match status" value="1"/>
</dbReference>
<evidence type="ECO:0000259" key="1">
    <source>
        <dbReference type="Pfam" id="PF02721"/>
    </source>
</evidence>
<accession>A0A8S9JL27</accession>
<dbReference type="PANTHER" id="PTHR47165">
    <property type="entry name" value="OS03G0429900 PROTEIN"/>
    <property type="match status" value="1"/>
</dbReference>
<feature type="domain" description="Replication protein A 70 kDa DNA-binding subunit B/D first OB fold" evidence="1">
    <location>
        <begin position="40"/>
        <end position="128"/>
    </location>
</feature>
<proteinExistence type="predicted"/>
<sequence>MASSAAPVPTTAVYTAADANAAVAYSTFNSLRLGRSAQSVVGRLIRFWDTHNFNKNGDFMGITILLLDEQDSVINGFIPANLTSQLRSSLKAGSIVRLDGFEVDRIPHMYKITEHQFVIRFISSTRIDEVFADGPVIKSDKFMVRRIDHLQVLANTNLKLSDVVGEIRSVKGSDLQNNAATSRIVVRLLIEMVGPTAAQGYTCIDTMEGIRRNDLLSIWELHNLASQIKEHSEVILPNESGDVGLTASSSGPSVLGAKNGEICASAIPHENADALNLTASTLAGERTVLYLSGEGAFVIYPISVFSNPFYASDFACRILNCRLLVDFACRILNCRLLLDFILNCFKMDKLDFPQRLYTLGQEPFLTKSIAYYSVTASSSLLLKKHSRQMNGRSSRTKD</sequence>
<gene>
    <name evidence="2" type="ORF">F2Q68_00004944</name>
</gene>
<dbReference type="SUPFAM" id="SSF50249">
    <property type="entry name" value="Nucleic acid-binding proteins"/>
    <property type="match status" value="1"/>
</dbReference>
<name>A0A8S9JL27_BRACR</name>
<protein>
    <recommendedName>
        <fullName evidence="1">Replication protein A 70 kDa DNA-binding subunit B/D first OB fold domain-containing protein</fullName>
    </recommendedName>
</protein>
<evidence type="ECO:0000313" key="2">
    <source>
        <dbReference type="EMBL" id="KAF2583260.1"/>
    </source>
</evidence>
<dbReference type="PANTHER" id="PTHR47165:SF4">
    <property type="entry name" value="OS03G0429900 PROTEIN"/>
    <property type="match status" value="1"/>
</dbReference>
<dbReference type="Proteomes" id="UP000712281">
    <property type="component" value="Unassembled WGS sequence"/>
</dbReference>
<dbReference type="Pfam" id="PF02721">
    <property type="entry name" value="DUF223"/>
    <property type="match status" value="1"/>
</dbReference>
<comment type="caution">
    <text evidence="2">The sequence shown here is derived from an EMBL/GenBank/DDBJ whole genome shotgun (WGS) entry which is preliminary data.</text>
</comment>
<dbReference type="EMBL" id="QGKW02001660">
    <property type="protein sequence ID" value="KAF2583260.1"/>
    <property type="molecule type" value="Genomic_DNA"/>
</dbReference>
<evidence type="ECO:0000313" key="3">
    <source>
        <dbReference type="Proteomes" id="UP000712281"/>
    </source>
</evidence>
<dbReference type="InterPro" id="IPR012340">
    <property type="entry name" value="NA-bd_OB-fold"/>
</dbReference>
<dbReference type="AlphaFoldDB" id="A0A8S9JL27"/>